<organism evidence="2 3">
    <name type="scientific">Allacma fusca</name>
    <dbReference type="NCBI Taxonomy" id="39272"/>
    <lineage>
        <taxon>Eukaryota</taxon>
        <taxon>Metazoa</taxon>
        <taxon>Ecdysozoa</taxon>
        <taxon>Arthropoda</taxon>
        <taxon>Hexapoda</taxon>
        <taxon>Collembola</taxon>
        <taxon>Symphypleona</taxon>
        <taxon>Sminthuridae</taxon>
        <taxon>Allacma</taxon>
    </lineage>
</organism>
<reference evidence="2" key="1">
    <citation type="submission" date="2021-06" db="EMBL/GenBank/DDBJ databases">
        <authorList>
            <person name="Hodson N. C."/>
            <person name="Mongue J. A."/>
            <person name="Jaron S. K."/>
        </authorList>
    </citation>
    <scope>NUCLEOTIDE SEQUENCE</scope>
</reference>
<feature type="region of interest" description="Disordered" evidence="1">
    <location>
        <begin position="49"/>
        <end position="100"/>
    </location>
</feature>
<evidence type="ECO:0000256" key="1">
    <source>
        <dbReference type="SAM" id="MobiDB-lite"/>
    </source>
</evidence>
<name>A0A8J2P6F6_9HEXA</name>
<comment type="caution">
    <text evidence="2">The sequence shown here is derived from an EMBL/GenBank/DDBJ whole genome shotgun (WGS) entry which is preliminary data.</text>
</comment>
<dbReference type="AlphaFoldDB" id="A0A8J2P6F6"/>
<sequence>MGEWCFFNRCGWGCIFWGFRVNCKKKLDVVHVRTLNWWASNAPPYVDPRAGRAHRRFKQEPEEAPNPGIHLAVNNSTDPQDECDDQEEASHQVPEAPEDV</sequence>
<accession>A0A8J2P6F6</accession>
<evidence type="ECO:0000313" key="3">
    <source>
        <dbReference type="Proteomes" id="UP000708208"/>
    </source>
</evidence>
<gene>
    <name evidence="2" type="ORF">AFUS01_LOCUS16411</name>
</gene>
<keyword evidence="3" id="KW-1185">Reference proteome</keyword>
<proteinExistence type="predicted"/>
<dbReference type="EMBL" id="CAJVCH010150601">
    <property type="protein sequence ID" value="CAG7727577.1"/>
    <property type="molecule type" value="Genomic_DNA"/>
</dbReference>
<dbReference type="Proteomes" id="UP000708208">
    <property type="component" value="Unassembled WGS sequence"/>
</dbReference>
<evidence type="ECO:0000313" key="2">
    <source>
        <dbReference type="EMBL" id="CAG7727577.1"/>
    </source>
</evidence>
<protein>
    <submittedName>
        <fullName evidence="2">Uncharacterized protein</fullName>
    </submittedName>
</protein>